<evidence type="ECO:0000259" key="1">
    <source>
        <dbReference type="Pfam" id="PF01636"/>
    </source>
</evidence>
<gene>
    <name evidence="2" type="ORF">GCM10022252_09390</name>
</gene>
<dbReference type="InterPro" id="IPR002575">
    <property type="entry name" value="Aminoglycoside_PTrfase"/>
</dbReference>
<protein>
    <submittedName>
        <fullName evidence="2">Aminoglycoside phosphotransferase family protein</fullName>
    </submittedName>
</protein>
<evidence type="ECO:0000313" key="2">
    <source>
        <dbReference type="EMBL" id="GAA4182835.1"/>
    </source>
</evidence>
<sequence length="299" mass="32545">MRAGRMHADEVEHDVPLVRRLVATRFPQWADLPVEPFDSSGTDNAIYRLGDDMAVRLPRRAGSAAQVEKDLRWLPRLAPLLPVPVPVPLGAGRPTEDYPLPWSVYRWLDGENPSVGRLTEPVPLARDLAAFVAAFRRIDLPDGPPAYRGGPLATLDAPTRIAIDDLRGMIDTDAATSAWEAALEAPGWAGPPVWIHSDLMPGNLLLVRGRLGAVIDFGTAGVGDPACDLIVAWNLLPAGVRDDFREALRVDDATWARGRGRALSIALIALPYYRDTNPVFAANARHVIHEVLADHENAG</sequence>
<dbReference type="PANTHER" id="PTHR21310:SF42">
    <property type="entry name" value="BIFUNCTIONAL AAC_APH"/>
    <property type="match status" value="1"/>
</dbReference>
<dbReference type="Gene3D" id="3.90.1200.10">
    <property type="match status" value="1"/>
</dbReference>
<dbReference type="Proteomes" id="UP001501251">
    <property type="component" value="Unassembled WGS sequence"/>
</dbReference>
<proteinExistence type="predicted"/>
<name>A0ABP8AEV8_9ACTN</name>
<dbReference type="CDD" id="cd05155">
    <property type="entry name" value="APH_ChoK_like_1"/>
    <property type="match status" value="1"/>
</dbReference>
<dbReference type="InterPro" id="IPR051678">
    <property type="entry name" value="AGP_Transferase"/>
</dbReference>
<reference evidence="3" key="1">
    <citation type="journal article" date="2019" name="Int. J. Syst. Evol. Microbiol.">
        <title>The Global Catalogue of Microorganisms (GCM) 10K type strain sequencing project: providing services to taxonomists for standard genome sequencing and annotation.</title>
        <authorList>
            <consortium name="The Broad Institute Genomics Platform"/>
            <consortium name="The Broad Institute Genome Sequencing Center for Infectious Disease"/>
            <person name="Wu L."/>
            <person name="Ma J."/>
        </authorList>
    </citation>
    <scope>NUCLEOTIDE SEQUENCE [LARGE SCALE GENOMIC DNA]</scope>
    <source>
        <strain evidence="3">JCM 17388</strain>
    </source>
</reference>
<dbReference type="Pfam" id="PF01636">
    <property type="entry name" value="APH"/>
    <property type="match status" value="1"/>
</dbReference>
<keyword evidence="3" id="KW-1185">Reference proteome</keyword>
<dbReference type="PANTHER" id="PTHR21310">
    <property type="entry name" value="AMINOGLYCOSIDE PHOSPHOTRANSFERASE-RELATED-RELATED"/>
    <property type="match status" value="1"/>
</dbReference>
<dbReference type="InterPro" id="IPR011009">
    <property type="entry name" value="Kinase-like_dom_sf"/>
</dbReference>
<accession>A0ABP8AEV8</accession>
<comment type="caution">
    <text evidence="2">The sequence shown here is derived from an EMBL/GenBank/DDBJ whole genome shotgun (WGS) entry which is preliminary data.</text>
</comment>
<evidence type="ECO:0000313" key="3">
    <source>
        <dbReference type="Proteomes" id="UP001501251"/>
    </source>
</evidence>
<dbReference type="EMBL" id="BAABAQ010000001">
    <property type="protein sequence ID" value="GAA4182835.1"/>
    <property type="molecule type" value="Genomic_DNA"/>
</dbReference>
<dbReference type="RefSeq" id="WP_344915272.1">
    <property type="nucleotide sequence ID" value="NZ_BAABAQ010000001.1"/>
</dbReference>
<dbReference type="SUPFAM" id="SSF56112">
    <property type="entry name" value="Protein kinase-like (PK-like)"/>
    <property type="match status" value="1"/>
</dbReference>
<organism evidence="2 3">
    <name type="scientific">Streptosporangium oxazolinicum</name>
    <dbReference type="NCBI Taxonomy" id="909287"/>
    <lineage>
        <taxon>Bacteria</taxon>
        <taxon>Bacillati</taxon>
        <taxon>Actinomycetota</taxon>
        <taxon>Actinomycetes</taxon>
        <taxon>Streptosporangiales</taxon>
        <taxon>Streptosporangiaceae</taxon>
        <taxon>Streptosporangium</taxon>
    </lineage>
</organism>
<dbReference type="Gene3D" id="3.30.200.20">
    <property type="entry name" value="Phosphorylase Kinase, domain 1"/>
    <property type="match status" value="1"/>
</dbReference>
<feature type="domain" description="Aminoglycoside phosphotransferase" evidence="1">
    <location>
        <begin position="39"/>
        <end position="259"/>
    </location>
</feature>